<evidence type="ECO:0000256" key="4">
    <source>
        <dbReference type="ARBA" id="ARBA00022692"/>
    </source>
</evidence>
<dbReference type="NCBIfam" id="NF009297">
    <property type="entry name" value="PRK12654.1"/>
    <property type="match status" value="1"/>
</dbReference>
<comment type="subcellular location">
    <subcellularLocation>
        <location evidence="1">Cell membrane</location>
        <topology evidence="1">Multi-pass membrane protein</topology>
    </subcellularLocation>
    <subcellularLocation>
        <location evidence="7">Membrane</location>
        <topology evidence="7">Multi-pass membrane protein</topology>
    </subcellularLocation>
</comment>
<keyword evidence="3" id="KW-1003">Cell membrane</keyword>
<feature type="transmembrane region" description="Helical" evidence="9">
    <location>
        <begin position="405"/>
        <end position="429"/>
    </location>
</feature>
<feature type="transmembrane region" description="Helical" evidence="9">
    <location>
        <begin position="235"/>
        <end position="257"/>
    </location>
</feature>
<organism evidence="11 12">
    <name type="scientific">Corynebacterium suedekumii</name>
    <dbReference type="NCBI Taxonomy" id="3049801"/>
    <lineage>
        <taxon>Bacteria</taxon>
        <taxon>Bacillati</taxon>
        <taxon>Actinomycetota</taxon>
        <taxon>Actinomycetes</taxon>
        <taxon>Mycobacteriales</taxon>
        <taxon>Corynebacteriaceae</taxon>
        <taxon>Corynebacterium</taxon>
    </lineage>
</organism>
<dbReference type="NCBIfam" id="NF006239">
    <property type="entry name" value="PRK08375.1-5"/>
    <property type="match status" value="1"/>
</dbReference>
<dbReference type="PRINTS" id="PR01437">
    <property type="entry name" value="NUOXDRDTASE4"/>
</dbReference>
<keyword evidence="4 7" id="KW-0812">Transmembrane</keyword>
<feature type="transmembrane region" description="Helical" evidence="9">
    <location>
        <begin position="202"/>
        <end position="223"/>
    </location>
</feature>
<dbReference type="InterPro" id="IPR001750">
    <property type="entry name" value="ND/Mrp_TM"/>
</dbReference>
<feature type="transmembrane region" description="Helical" evidence="9">
    <location>
        <begin position="367"/>
        <end position="385"/>
    </location>
</feature>
<feature type="transmembrane region" description="Helical" evidence="9">
    <location>
        <begin position="269"/>
        <end position="288"/>
    </location>
</feature>
<dbReference type="InterPro" id="IPR003918">
    <property type="entry name" value="NADH_UbQ_OxRdtase"/>
</dbReference>
<comment type="similarity">
    <text evidence="2">Belongs to the CPA3 antiporters (TC 2.A.63) subunit D family.</text>
</comment>
<evidence type="ECO:0000256" key="8">
    <source>
        <dbReference type="SAM" id="MobiDB-lite"/>
    </source>
</evidence>
<evidence type="ECO:0000256" key="7">
    <source>
        <dbReference type="RuleBase" id="RU000320"/>
    </source>
</evidence>
<dbReference type="PANTHER" id="PTHR42703">
    <property type="entry name" value="NADH DEHYDROGENASE"/>
    <property type="match status" value="1"/>
</dbReference>
<evidence type="ECO:0000256" key="1">
    <source>
        <dbReference type="ARBA" id="ARBA00004651"/>
    </source>
</evidence>
<dbReference type="Proteomes" id="UP001238805">
    <property type="component" value="Chromosome"/>
</dbReference>
<dbReference type="InterPro" id="IPR050586">
    <property type="entry name" value="CPA3_Na-H_Antiporter_D"/>
</dbReference>
<feature type="transmembrane region" description="Helical" evidence="9">
    <location>
        <begin position="325"/>
        <end position="346"/>
    </location>
</feature>
<feature type="transmembrane region" description="Helical" evidence="9">
    <location>
        <begin position="132"/>
        <end position="149"/>
    </location>
</feature>
<evidence type="ECO:0000256" key="3">
    <source>
        <dbReference type="ARBA" id="ARBA00022475"/>
    </source>
</evidence>
<evidence type="ECO:0000256" key="6">
    <source>
        <dbReference type="ARBA" id="ARBA00023136"/>
    </source>
</evidence>
<sequence>MQTVDWVLPLFAAVPLLSAAIAVLLPWRAARDVISMVIPLAGIVAGGWLFAHTAEHGAIAHNVGLYVGGVAIPFAADTFSAIMIITTMIVAATANWFAIVSGETVSRYYASLTLILITGVNGALLTADLFNFFVFIEVMLLPSYGLIAMSGTWSRLAGGRTFVLVNLFASTLLLIGVGFVYGVTGSVNIAALQGVAAGNGPAVVAMGVVVIAIAAKAGVFPVHTWLPRTYPGSSAAVMGLFSGLHTKVAVYMLFRIYVHIFDLEDRWNWLIIAIMIISMLIGAFAGLAENSIRRVLGYQMINGMPFILVMLAFTSEDPQRALAAGLLYTLHHMITVGALILNSGAIEETYATGTLSKLSGLARRDPLVAAVFAAGAFSIVGFPPFSGMWGKILIVVEIARTADWVAWLVIAVIVIASVGALLAMIRVWRTVFWGSPMQKYPSALRVSGRLLAPSALLMVVSLAMFVFAGPLIDAVLISTEGLLDVGAYADAVLGEDPIGVPDMTDLQEAADMHVLIYIPWLIKEIFVAGFQVAAAAFRPAAGYDPVVVRYPLRVTSDWQIFWFTTSITATPSTLSLGLREPTEPGAPRILLVQAAFGSDPSDVVAGLADMEERMAPHVKNIDHGVPGHGSVTELPRPYYEYPTDRKEHDR</sequence>
<dbReference type="EMBL" id="CP126970">
    <property type="protein sequence ID" value="WIM71152.1"/>
    <property type="molecule type" value="Genomic_DNA"/>
</dbReference>
<proteinExistence type="inferred from homology"/>
<reference evidence="11 12" key="1">
    <citation type="submission" date="2023-05" db="EMBL/GenBank/DDBJ databases">
        <title>Corynebacterium suedekumii sp. nov. and Corynebacterium breve sp. nov. isolated from raw cow's milk.</title>
        <authorList>
            <person name="Baer M.K."/>
            <person name="Mehl L."/>
            <person name="Hellmuth R."/>
            <person name="Marke G."/>
            <person name="Lipski A."/>
        </authorList>
    </citation>
    <scope>NUCLEOTIDE SEQUENCE [LARGE SCALE GENOMIC DNA]</scope>
    <source>
        <strain evidence="11 12">LM112</strain>
    </source>
</reference>
<keyword evidence="6 9" id="KW-0472">Membrane</keyword>
<keyword evidence="5 9" id="KW-1133">Transmembrane helix</keyword>
<name>A0ABY8VPZ3_9CORY</name>
<dbReference type="Pfam" id="PF00361">
    <property type="entry name" value="Proton_antipo_M"/>
    <property type="match status" value="1"/>
</dbReference>
<accession>A0ABY8VPZ3</accession>
<feature type="transmembrane region" description="Helical" evidence="9">
    <location>
        <begin position="108"/>
        <end position="126"/>
    </location>
</feature>
<evidence type="ECO:0000313" key="12">
    <source>
        <dbReference type="Proteomes" id="UP001238805"/>
    </source>
</evidence>
<dbReference type="PANTHER" id="PTHR42703:SF1">
    <property type="entry name" value="NA(+)_H(+) ANTIPORTER SUBUNIT D1"/>
    <property type="match status" value="1"/>
</dbReference>
<evidence type="ECO:0000256" key="2">
    <source>
        <dbReference type="ARBA" id="ARBA00005346"/>
    </source>
</evidence>
<feature type="domain" description="NADH:quinone oxidoreductase/Mrp antiporter transmembrane" evidence="10">
    <location>
        <begin position="128"/>
        <end position="410"/>
    </location>
</feature>
<evidence type="ECO:0000259" key="10">
    <source>
        <dbReference type="Pfam" id="PF00361"/>
    </source>
</evidence>
<dbReference type="RefSeq" id="WP_284875725.1">
    <property type="nucleotide sequence ID" value="NZ_CP126970.1"/>
</dbReference>
<feature type="transmembrane region" description="Helical" evidence="9">
    <location>
        <begin position="6"/>
        <end position="26"/>
    </location>
</feature>
<feature type="transmembrane region" description="Helical" evidence="9">
    <location>
        <begin position="161"/>
        <end position="182"/>
    </location>
</feature>
<keyword evidence="12" id="KW-1185">Reference proteome</keyword>
<dbReference type="InterPro" id="IPR002758">
    <property type="entry name" value="Cation_antiport_E"/>
</dbReference>
<feature type="transmembrane region" description="Helical" evidence="9">
    <location>
        <begin position="295"/>
        <end position="313"/>
    </location>
</feature>
<protein>
    <submittedName>
        <fullName evidence="11">Monovalent cation/H+ antiporter subunit E</fullName>
    </submittedName>
</protein>
<evidence type="ECO:0000313" key="11">
    <source>
        <dbReference type="EMBL" id="WIM71152.1"/>
    </source>
</evidence>
<evidence type="ECO:0000256" key="5">
    <source>
        <dbReference type="ARBA" id="ARBA00022989"/>
    </source>
</evidence>
<dbReference type="Pfam" id="PF01899">
    <property type="entry name" value="MNHE"/>
    <property type="match status" value="1"/>
</dbReference>
<feature type="transmembrane region" description="Helical" evidence="9">
    <location>
        <begin position="33"/>
        <end position="51"/>
    </location>
</feature>
<feature type="transmembrane region" description="Helical" evidence="9">
    <location>
        <begin position="63"/>
        <end position="96"/>
    </location>
</feature>
<feature type="transmembrane region" description="Helical" evidence="9">
    <location>
        <begin position="450"/>
        <end position="472"/>
    </location>
</feature>
<gene>
    <name evidence="11" type="ORF">QP029_05000</name>
</gene>
<evidence type="ECO:0000256" key="9">
    <source>
        <dbReference type="SAM" id="Phobius"/>
    </source>
</evidence>
<feature type="region of interest" description="Disordered" evidence="8">
    <location>
        <begin position="619"/>
        <end position="650"/>
    </location>
</feature>